<dbReference type="PANTHER" id="PTHR32119:SF2">
    <property type="entry name" value="OROTIDINE 5'-PHOSPHATE DECARBOXYLASE"/>
    <property type="match status" value="1"/>
</dbReference>
<comment type="pathway">
    <text evidence="2 9 12">Pyrimidine metabolism; UMP biosynthesis via de novo pathway; UMP from orotate: step 2/2.</text>
</comment>
<dbReference type="InterPro" id="IPR047596">
    <property type="entry name" value="OMPdecase_bac"/>
</dbReference>
<dbReference type="InterPro" id="IPR014732">
    <property type="entry name" value="OMPdecase"/>
</dbReference>
<protein>
    <recommendedName>
        <fullName evidence="9">Orotidine 5'-phosphate decarboxylase</fullName>
        <ecNumber evidence="9">4.1.1.23</ecNumber>
    </recommendedName>
    <alternativeName>
        <fullName evidence="9">OMP decarboxylase</fullName>
        <shortName evidence="9">OMPDCase</shortName>
        <shortName evidence="9">OMPdecase</shortName>
    </alternativeName>
</protein>
<feature type="domain" description="Orotidine 5'-phosphate decarboxylase" evidence="13">
    <location>
        <begin position="6"/>
        <end position="234"/>
    </location>
</feature>
<evidence type="ECO:0000256" key="3">
    <source>
        <dbReference type="ARBA" id="ARBA00011738"/>
    </source>
</evidence>
<feature type="binding site" evidence="9 11">
    <location>
        <position position="127"/>
    </location>
    <ligand>
        <name>substrate</name>
    </ligand>
</feature>
<feature type="binding site" evidence="9 11">
    <location>
        <position position="189"/>
    </location>
    <ligand>
        <name>substrate</name>
    </ligand>
</feature>
<dbReference type="EC" id="4.1.1.23" evidence="9"/>
<dbReference type="HAMAP" id="MF_01200_B">
    <property type="entry name" value="OMPdecase_type1_B"/>
    <property type="match status" value="1"/>
</dbReference>
<name>A0A0R1U8G5_9LACO</name>
<dbReference type="NCBIfam" id="TIGR01740">
    <property type="entry name" value="pyrF"/>
    <property type="match status" value="1"/>
</dbReference>
<dbReference type="GO" id="GO:0005829">
    <property type="term" value="C:cytosol"/>
    <property type="evidence" value="ECO:0007669"/>
    <property type="project" value="TreeGrafter"/>
</dbReference>
<accession>A0A0R1U8G5</accession>
<feature type="active site" description="For OMPdecase activity" evidence="10">
    <location>
        <position position="65"/>
    </location>
</feature>
<dbReference type="Pfam" id="PF00215">
    <property type="entry name" value="OMPdecase"/>
    <property type="match status" value="1"/>
</dbReference>
<proteinExistence type="inferred from homology"/>
<comment type="subunit">
    <text evidence="3 9">Homodimer.</text>
</comment>
<dbReference type="PANTHER" id="PTHR32119">
    <property type="entry name" value="OROTIDINE 5'-PHOSPHATE DECARBOXYLASE"/>
    <property type="match status" value="1"/>
</dbReference>
<dbReference type="AlphaFoldDB" id="A0A0R1U8G5"/>
<feature type="binding site" evidence="9 11">
    <location>
        <position position="36"/>
    </location>
    <ligand>
        <name>substrate</name>
    </ligand>
</feature>
<evidence type="ECO:0000256" key="5">
    <source>
        <dbReference type="ARBA" id="ARBA00022975"/>
    </source>
</evidence>
<evidence type="ECO:0000256" key="2">
    <source>
        <dbReference type="ARBA" id="ARBA00004861"/>
    </source>
</evidence>
<evidence type="ECO:0000256" key="4">
    <source>
        <dbReference type="ARBA" id="ARBA00022793"/>
    </source>
</evidence>
<dbReference type="GO" id="GO:0006207">
    <property type="term" value="P:'de novo' pyrimidine nucleobase biosynthetic process"/>
    <property type="evidence" value="ECO:0007669"/>
    <property type="project" value="InterPro"/>
</dbReference>
<gene>
    <name evidence="9" type="primary">pyrF</name>
    <name evidence="14" type="ORF">FC43_GL001711</name>
</gene>
<sequence>MMQRFAPMVAIDVATQAEALALFDQFTGLTPAPIVKLGMELYYAAGPTIVKEARRRGFAVFLDLKLYDIPNTVGRAMHALGKLGVSFVTVHAAGGSEMLQAALTGLQTGAKEAGQPQPYLLAITELTSIDQRIMNEEQGIPGPVAATVQRYARMAEQVGLAGVVCSAQEVQAIREVTGEHFLCVTPGIRPVGAAKGDQKRVVTPSQAHQLGANAIVCGRPITQAPVPRAAYQQIAVEFMEG</sequence>
<comment type="catalytic activity">
    <reaction evidence="7 9 12">
        <text>orotidine 5'-phosphate + H(+) = UMP + CO2</text>
        <dbReference type="Rhea" id="RHEA:11596"/>
        <dbReference type="ChEBI" id="CHEBI:15378"/>
        <dbReference type="ChEBI" id="CHEBI:16526"/>
        <dbReference type="ChEBI" id="CHEBI:57538"/>
        <dbReference type="ChEBI" id="CHEBI:57865"/>
        <dbReference type="EC" id="4.1.1.23"/>
    </reaction>
</comment>
<dbReference type="NCBIfam" id="NF001273">
    <property type="entry name" value="PRK00230.1"/>
    <property type="match status" value="1"/>
</dbReference>
<organism evidence="14 15">
    <name type="scientific">Limosilactobacillus ingluviei DSM 15946</name>
    <dbReference type="NCBI Taxonomy" id="1423760"/>
    <lineage>
        <taxon>Bacteria</taxon>
        <taxon>Bacillati</taxon>
        <taxon>Bacillota</taxon>
        <taxon>Bacilli</taxon>
        <taxon>Lactobacillales</taxon>
        <taxon>Lactobacillaceae</taxon>
        <taxon>Limosilactobacillus</taxon>
    </lineage>
</organism>
<feature type="binding site" evidence="9 11">
    <location>
        <position position="218"/>
    </location>
    <ligand>
        <name>substrate</name>
    </ligand>
</feature>
<dbReference type="Proteomes" id="UP000050816">
    <property type="component" value="Unassembled WGS sequence"/>
</dbReference>
<dbReference type="SMART" id="SM00934">
    <property type="entry name" value="OMPdecase"/>
    <property type="match status" value="1"/>
</dbReference>
<dbReference type="InterPro" id="IPR013785">
    <property type="entry name" value="Aldolase_TIM"/>
</dbReference>
<feature type="binding site" evidence="9">
    <location>
        <begin position="63"/>
        <end position="72"/>
    </location>
    <ligand>
        <name>substrate</name>
    </ligand>
</feature>
<dbReference type="GO" id="GO:0044205">
    <property type="term" value="P:'de novo' UMP biosynthetic process"/>
    <property type="evidence" value="ECO:0007669"/>
    <property type="project" value="UniProtKB-UniRule"/>
</dbReference>
<dbReference type="InterPro" id="IPR018089">
    <property type="entry name" value="OMPdecase_AS"/>
</dbReference>
<evidence type="ECO:0000256" key="11">
    <source>
        <dbReference type="PIRSR" id="PIRSR614732-2"/>
    </source>
</evidence>
<dbReference type="PROSITE" id="PS00156">
    <property type="entry name" value="OMPDECASE"/>
    <property type="match status" value="1"/>
</dbReference>
<dbReference type="PATRIC" id="fig|1423760.3.peg.1786"/>
<keyword evidence="4 9" id="KW-0210">Decarboxylase</keyword>
<comment type="similarity">
    <text evidence="8 9">Belongs to the OMP decarboxylase family. Type 1 subfamily.</text>
</comment>
<feature type="binding site" evidence="9 11">
    <location>
        <position position="219"/>
    </location>
    <ligand>
        <name>substrate</name>
    </ligand>
</feature>
<evidence type="ECO:0000259" key="13">
    <source>
        <dbReference type="SMART" id="SM00934"/>
    </source>
</evidence>
<feature type="active site" description="Proton donor" evidence="9">
    <location>
        <position position="65"/>
    </location>
</feature>
<dbReference type="SUPFAM" id="SSF51366">
    <property type="entry name" value="Ribulose-phoshate binding barrel"/>
    <property type="match status" value="1"/>
</dbReference>
<dbReference type="FunFam" id="3.20.20.70:FF:000015">
    <property type="entry name" value="Orotidine 5'-phosphate decarboxylase"/>
    <property type="match status" value="1"/>
</dbReference>
<dbReference type="Gene3D" id="3.20.20.70">
    <property type="entry name" value="Aldolase class I"/>
    <property type="match status" value="1"/>
</dbReference>
<dbReference type="EMBL" id="AZFK01000044">
    <property type="protein sequence ID" value="KRL89606.1"/>
    <property type="molecule type" value="Genomic_DNA"/>
</dbReference>
<keyword evidence="5 9" id="KW-0665">Pyrimidine biosynthesis</keyword>
<dbReference type="CDD" id="cd04725">
    <property type="entry name" value="OMP_decarboxylase_like"/>
    <property type="match status" value="1"/>
</dbReference>
<evidence type="ECO:0000256" key="12">
    <source>
        <dbReference type="RuleBase" id="RU000512"/>
    </source>
</evidence>
<comment type="function">
    <text evidence="1 9">Catalyzes the decarboxylation of orotidine 5'-monophosphate (OMP) to uridine 5'-monophosphate (UMP).</text>
</comment>
<evidence type="ECO:0000256" key="8">
    <source>
        <dbReference type="ARBA" id="ARBA00061012"/>
    </source>
</evidence>
<evidence type="ECO:0000256" key="10">
    <source>
        <dbReference type="PIRSR" id="PIRSR614732-1"/>
    </source>
</evidence>
<feature type="active site" description="For OMPdecase activity" evidence="10">
    <location>
        <position position="68"/>
    </location>
</feature>
<evidence type="ECO:0000256" key="1">
    <source>
        <dbReference type="ARBA" id="ARBA00002356"/>
    </source>
</evidence>
<evidence type="ECO:0000256" key="9">
    <source>
        <dbReference type="HAMAP-Rule" id="MF_01200"/>
    </source>
</evidence>
<dbReference type="InterPro" id="IPR011060">
    <property type="entry name" value="RibuloseP-bd_barrel"/>
</dbReference>
<dbReference type="InterPro" id="IPR001754">
    <property type="entry name" value="OMPdeCOase_dom"/>
</dbReference>
<feature type="binding site" evidence="9 11">
    <location>
        <position position="12"/>
    </location>
    <ligand>
        <name>substrate</name>
    </ligand>
</feature>
<dbReference type="GO" id="GO:0004590">
    <property type="term" value="F:orotidine-5'-phosphate decarboxylase activity"/>
    <property type="evidence" value="ECO:0007669"/>
    <property type="project" value="UniProtKB-UniRule"/>
</dbReference>
<evidence type="ECO:0000313" key="15">
    <source>
        <dbReference type="Proteomes" id="UP000050816"/>
    </source>
</evidence>
<evidence type="ECO:0000256" key="6">
    <source>
        <dbReference type="ARBA" id="ARBA00023239"/>
    </source>
</evidence>
<dbReference type="UniPathway" id="UPA00070">
    <property type="reaction ID" value="UER00120"/>
</dbReference>
<reference evidence="14 15" key="1">
    <citation type="journal article" date="2015" name="Genome Announc.">
        <title>Expanding the biotechnology potential of lactobacilli through comparative genomics of 213 strains and associated genera.</title>
        <authorList>
            <person name="Sun Z."/>
            <person name="Harris H.M."/>
            <person name="McCann A."/>
            <person name="Guo C."/>
            <person name="Argimon S."/>
            <person name="Zhang W."/>
            <person name="Yang X."/>
            <person name="Jeffery I.B."/>
            <person name="Cooney J.C."/>
            <person name="Kagawa T.F."/>
            <person name="Liu W."/>
            <person name="Song Y."/>
            <person name="Salvetti E."/>
            <person name="Wrobel A."/>
            <person name="Rasinkangas P."/>
            <person name="Parkhill J."/>
            <person name="Rea M.C."/>
            <person name="O'Sullivan O."/>
            <person name="Ritari J."/>
            <person name="Douillard F.P."/>
            <person name="Paul Ross R."/>
            <person name="Yang R."/>
            <person name="Briner A.E."/>
            <person name="Felis G.E."/>
            <person name="de Vos W.M."/>
            <person name="Barrangou R."/>
            <person name="Klaenhammer T.R."/>
            <person name="Caufield P.W."/>
            <person name="Cui Y."/>
            <person name="Zhang H."/>
            <person name="O'Toole P.W."/>
        </authorList>
    </citation>
    <scope>NUCLEOTIDE SEQUENCE [LARGE SCALE GENOMIC DNA]</scope>
    <source>
        <strain evidence="14 15">DSM 15946</strain>
    </source>
</reference>
<keyword evidence="6 9" id="KW-0456">Lyase</keyword>
<feature type="active site" description="For OMPdecase activity" evidence="10">
    <location>
        <position position="63"/>
    </location>
</feature>
<feature type="binding site" evidence="9 11">
    <location>
        <position position="198"/>
    </location>
    <ligand>
        <name>substrate</name>
    </ligand>
</feature>
<comment type="caution">
    <text evidence="14">The sequence shown here is derived from an EMBL/GenBank/DDBJ whole genome shotgun (WGS) entry which is preliminary data.</text>
</comment>
<evidence type="ECO:0000313" key="14">
    <source>
        <dbReference type="EMBL" id="KRL89606.1"/>
    </source>
</evidence>
<evidence type="ECO:0000256" key="7">
    <source>
        <dbReference type="ARBA" id="ARBA00049157"/>
    </source>
</evidence>